<dbReference type="WBParaSite" id="PSU_v2.g10438.t1">
    <property type="protein sequence ID" value="PSU_v2.g10438.t1"/>
    <property type="gene ID" value="PSU_v2.g10438"/>
</dbReference>
<keyword evidence="1" id="KW-1185">Reference proteome</keyword>
<evidence type="ECO:0000313" key="2">
    <source>
        <dbReference type="WBParaSite" id="PSU_v2.g10438.t1"/>
    </source>
</evidence>
<reference evidence="2" key="1">
    <citation type="submission" date="2022-11" db="UniProtKB">
        <authorList>
            <consortium name="WormBaseParasite"/>
        </authorList>
    </citation>
    <scope>IDENTIFICATION</scope>
</reference>
<name>A0A914XTY8_9BILA</name>
<proteinExistence type="predicted"/>
<protein>
    <submittedName>
        <fullName evidence="2">Uncharacterized protein</fullName>
    </submittedName>
</protein>
<dbReference type="Proteomes" id="UP000887577">
    <property type="component" value="Unplaced"/>
</dbReference>
<evidence type="ECO:0000313" key="1">
    <source>
        <dbReference type="Proteomes" id="UP000887577"/>
    </source>
</evidence>
<organism evidence="1 2">
    <name type="scientific">Panagrolaimus superbus</name>
    <dbReference type="NCBI Taxonomy" id="310955"/>
    <lineage>
        <taxon>Eukaryota</taxon>
        <taxon>Metazoa</taxon>
        <taxon>Ecdysozoa</taxon>
        <taxon>Nematoda</taxon>
        <taxon>Chromadorea</taxon>
        <taxon>Rhabditida</taxon>
        <taxon>Tylenchina</taxon>
        <taxon>Panagrolaimomorpha</taxon>
        <taxon>Panagrolaimoidea</taxon>
        <taxon>Panagrolaimidae</taxon>
        <taxon>Panagrolaimus</taxon>
    </lineage>
</organism>
<dbReference type="AlphaFoldDB" id="A0A914XTY8"/>
<sequence>MQNKTGRYYIGMGNKNCDNFEGNDTTTTTTTFSYMNVTTQEIPYGTCFKRELPLKYSVKVITKAAYFLDEKDERFVNTGIIVNLKVL</sequence>
<accession>A0A914XTY8</accession>